<protein>
    <submittedName>
        <fullName evidence="2">J domain-containing protein</fullName>
    </submittedName>
</protein>
<sequence length="292" mass="31179">MFTSPLSASPYEVLGVAPSATDDEIRRAYRGRARHTHPDVGGDAAEFIQVQQAWELLGSAAARAAYDRGAGETSWARRERARRGSRLGAKSFGTAGGWRRELYARMVGEWAGDADVYSSRIVREAPWDQRRLLADALAEEATAAAIDQMGIGFTAWHGIDLGDEVLDHVVLGPTGLYALTSEDFGGPVRFRGGEPIGSGTSGQTPVDDLVRRARAVARAARVRFGGAILILPDDDLGEPAIVLGEARGILVAAVRRSALSIALRQGIPGARPVGGNEVFDVRTRLAAAVRVR</sequence>
<accession>A0A367XW47</accession>
<keyword evidence="3" id="KW-1185">Reference proteome</keyword>
<dbReference type="InterPro" id="IPR052276">
    <property type="entry name" value="Diphthamide-biosynth_chaperone"/>
</dbReference>
<dbReference type="Proteomes" id="UP000253508">
    <property type="component" value="Unassembled WGS sequence"/>
</dbReference>
<gene>
    <name evidence="2" type="ORF">DTO57_12045</name>
</gene>
<organism evidence="2 3">
    <name type="scientific">Microbacterium sorbitolivorans</name>
    <dbReference type="NCBI Taxonomy" id="1867410"/>
    <lineage>
        <taxon>Bacteria</taxon>
        <taxon>Bacillati</taxon>
        <taxon>Actinomycetota</taxon>
        <taxon>Actinomycetes</taxon>
        <taxon>Micrococcales</taxon>
        <taxon>Microbacteriaceae</taxon>
        <taxon>Microbacterium</taxon>
    </lineage>
</organism>
<comment type="caution">
    <text evidence="2">The sequence shown here is derived from an EMBL/GenBank/DDBJ whole genome shotgun (WGS) entry which is preliminary data.</text>
</comment>
<dbReference type="RefSeq" id="WP_114118480.1">
    <property type="nucleotide sequence ID" value="NZ_BMHU01000005.1"/>
</dbReference>
<dbReference type="CDD" id="cd06257">
    <property type="entry name" value="DnaJ"/>
    <property type="match status" value="1"/>
</dbReference>
<name>A0A367XW47_9MICO</name>
<evidence type="ECO:0000313" key="3">
    <source>
        <dbReference type="Proteomes" id="UP000253508"/>
    </source>
</evidence>
<dbReference type="PROSITE" id="PS50076">
    <property type="entry name" value="DNAJ_2"/>
    <property type="match status" value="1"/>
</dbReference>
<dbReference type="SUPFAM" id="SSF46565">
    <property type="entry name" value="Chaperone J-domain"/>
    <property type="match status" value="1"/>
</dbReference>
<dbReference type="InterPro" id="IPR001623">
    <property type="entry name" value="DnaJ_domain"/>
</dbReference>
<evidence type="ECO:0000259" key="1">
    <source>
        <dbReference type="PROSITE" id="PS50076"/>
    </source>
</evidence>
<dbReference type="PRINTS" id="PR00625">
    <property type="entry name" value="JDOMAIN"/>
</dbReference>
<dbReference type="AlphaFoldDB" id="A0A367XW47"/>
<proteinExistence type="predicted"/>
<dbReference type="SMART" id="SM00271">
    <property type="entry name" value="DnaJ"/>
    <property type="match status" value="1"/>
</dbReference>
<dbReference type="PANTHER" id="PTHR44240:SF10">
    <property type="entry name" value="J DOMAIN-CONTAINING PROTEIN"/>
    <property type="match status" value="1"/>
</dbReference>
<dbReference type="PANTHER" id="PTHR44240">
    <property type="entry name" value="DNAJ DOMAIN (PROKARYOTIC HEAT SHOCK PROTEIN)-RELATED"/>
    <property type="match status" value="1"/>
</dbReference>
<dbReference type="InterPro" id="IPR036869">
    <property type="entry name" value="J_dom_sf"/>
</dbReference>
<reference evidence="2 3" key="1">
    <citation type="submission" date="2018-07" db="EMBL/GenBank/DDBJ databases">
        <title>Microbacterium endoborsara sp. nov., a novel actinobacterium isolated from Borszczowia aralocaspica.</title>
        <authorList>
            <person name="An D."/>
        </authorList>
    </citation>
    <scope>NUCLEOTIDE SEQUENCE [LARGE SCALE GENOMIC DNA]</scope>
    <source>
        <strain evidence="2 3">C1.15228</strain>
    </source>
</reference>
<dbReference type="EMBL" id="QORO01000005">
    <property type="protein sequence ID" value="RCK57042.1"/>
    <property type="molecule type" value="Genomic_DNA"/>
</dbReference>
<dbReference type="OrthoDB" id="5242140at2"/>
<dbReference type="Pfam" id="PF00226">
    <property type="entry name" value="DnaJ"/>
    <property type="match status" value="1"/>
</dbReference>
<evidence type="ECO:0000313" key="2">
    <source>
        <dbReference type="EMBL" id="RCK57042.1"/>
    </source>
</evidence>
<feature type="domain" description="J" evidence="1">
    <location>
        <begin position="9"/>
        <end position="70"/>
    </location>
</feature>
<dbReference type="Gene3D" id="1.10.287.110">
    <property type="entry name" value="DnaJ domain"/>
    <property type="match status" value="1"/>
</dbReference>